<evidence type="ECO:0000256" key="3">
    <source>
        <dbReference type="ARBA" id="ARBA00023002"/>
    </source>
</evidence>
<dbReference type="SUPFAM" id="SSF51905">
    <property type="entry name" value="FAD/NAD(P)-binding domain"/>
    <property type="match status" value="1"/>
</dbReference>
<dbReference type="Gene3D" id="3.50.50.60">
    <property type="entry name" value="FAD/NAD(P)-binding domain"/>
    <property type="match status" value="1"/>
</dbReference>
<comment type="caution">
    <text evidence="5">The sequence shown here is derived from an EMBL/GenBank/DDBJ whole genome shotgun (WGS) entry which is preliminary data.</text>
</comment>
<feature type="domain" description="FAD-binding" evidence="4">
    <location>
        <begin position="294"/>
        <end position="391"/>
    </location>
</feature>
<dbReference type="InterPro" id="IPR036188">
    <property type="entry name" value="FAD/NAD-bd_sf"/>
</dbReference>
<dbReference type="GO" id="GO:0044550">
    <property type="term" value="P:secondary metabolite biosynthetic process"/>
    <property type="evidence" value="ECO:0007669"/>
    <property type="project" value="TreeGrafter"/>
</dbReference>
<keyword evidence="1" id="KW-0285">Flavoprotein</keyword>
<keyword evidence="2" id="KW-0274">FAD</keyword>
<dbReference type="EMBL" id="CCBP010000125">
    <property type="protein sequence ID" value="CDO74180.1"/>
    <property type="molecule type" value="Genomic_DNA"/>
</dbReference>
<sequence length="463" mass="50727">MPKFTVAIAGAGLGGLVFAIALQKYAPDVDFQIYEAAAQLAEIGAGIGFQPRTWFVMRELGLESALLNISGNGQKSDLTLIYRKADQHEGFTFNESVADKENYTFHRAQLHQVFLAHIQDPRRIHLGKRFASYTLPTDPAGQIDINFKDGSTTTCDVLVGADGIKSNVRASMYTQLADAAEGAGRADEAFSLRSCIAPVWSGFVTHRALLKREPDDQKSSCHTTWMDHLIVYCGKKRHVVSYPIAKGRALNIAAVTAAPELEGTLYEGPWVAKVPKEEVTDLYSGWEPEVEEMIRITHHKCTTQAVDSSGWSKWAIHVVKKLPTFVDGRVVLLADAAHAMVPFQGAGAGQGFEDALMLGKILGHPKVTRETVSSALKVYDELRRPVAQHVAALCLRSGQFHSFIAPEIQSTVTSWAGSDGQALGKEQLAKLTEAIERVKEWRNGTTVEEDCKAALRKIDEQLA</sequence>
<evidence type="ECO:0000259" key="4">
    <source>
        <dbReference type="Pfam" id="PF01494"/>
    </source>
</evidence>
<dbReference type="PANTHER" id="PTHR46720">
    <property type="entry name" value="HYDROXYLASE, PUTATIVE (AFU_ORTHOLOGUE AFUA_3G01460)-RELATED"/>
    <property type="match status" value="1"/>
</dbReference>
<dbReference type="PRINTS" id="PR00420">
    <property type="entry name" value="RNGMNOXGNASE"/>
</dbReference>
<proteinExistence type="predicted"/>
<dbReference type="SUPFAM" id="SSF54373">
    <property type="entry name" value="FAD-linked reductases, C-terminal domain"/>
    <property type="match status" value="1"/>
</dbReference>
<evidence type="ECO:0000256" key="2">
    <source>
        <dbReference type="ARBA" id="ARBA00022827"/>
    </source>
</evidence>
<dbReference type="AlphaFoldDB" id="A0A060SIE9"/>
<dbReference type="OrthoDB" id="417877at2759"/>
<dbReference type="HOGENOM" id="CLU_009665_6_3_1"/>
<keyword evidence="3" id="KW-0560">Oxidoreductase</keyword>
<dbReference type="OMA" id="RAAMYTQ"/>
<dbReference type="GO" id="GO:0016491">
    <property type="term" value="F:oxidoreductase activity"/>
    <property type="evidence" value="ECO:0007669"/>
    <property type="project" value="UniProtKB-KW"/>
</dbReference>
<accession>A0A060SIE9</accession>
<dbReference type="STRING" id="5643.A0A060SIE9"/>
<evidence type="ECO:0000313" key="5">
    <source>
        <dbReference type="EMBL" id="CDO74180.1"/>
    </source>
</evidence>
<gene>
    <name evidence="5" type="ORF">BN946_scf185043.g232</name>
</gene>
<reference evidence="5" key="1">
    <citation type="submission" date="2014-01" db="EMBL/GenBank/DDBJ databases">
        <title>The genome of the white-rot fungus Pycnoporus cinnabarinus: a basidiomycete model with a versatile arsenal for lignocellulosic biomass breakdown.</title>
        <authorList>
            <person name="Levasseur A."/>
            <person name="Lomascolo A."/>
            <person name="Ruiz-Duenas F.J."/>
            <person name="Uzan E."/>
            <person name="Piumi F."/>
            <person name="Kues U."/>
            <person name="Ram A.F.J."/>
            <person name="Murat C."/>
            <person name="Haon M."/>
            <person name="Benoit I."/>
            <person name="Arfi Y."/>
            <person name="Chevret D."/>
            <person name="Drula E."/>
            <person name="Kwon M.J."/>
            <person name="Gouret P."/>
            <person name="Lesage-Meessen L."/>
            <person name="Lombard V."/>
            <person name="Mariette J."/>
            <person name="Noirot C."/>
            <person name="Park J."/>
            <person name="Patyshakuliyeva A."/>
            <person name="Wieneger R.A.B."/>
            <person name="Wosten H.A.B."/>
            <person name="Martin F."/>
            <person name="Coutinho P.M."/>
            <person name="de Vries R."/>
            <person name="Martinez A.T."/>
            <person name="Klopp C."/>
            <person name="Pontarotti P."/>
            <person name="Henrissat B."/>
            <person name="Record E."/>
        </authorList>
    </citation>
    <scope>NUCLEOTIDE SEQUENCE [LARGE SCALE GENOMIC DNA]</scope>
    <source>
        <strain evidence="5">BRFM137</strain>
    </source>
</reference>
<evidence type="ECO:0000256" key="1">
    <source>
        <dbReference type="ARBA" id="ARBA00022630"/>
    </source>
</evidence>
<keyword evidence="6" id="KW-1185">Reference proteome</keyword>
<dbReference type="Proteomes" id="UP000029665">
    <property type="component" value="Unassembled WGS sequence"/>
</dbReference>
<dbReference type="InterPro" id="IPR002938">
    <property type="entry name" value="FAD-bd"/>
</dbReference>
<feature type="domain" description="FAD-binding" evidence="4">
    <location>
        <begin position="4"/>
        <end position="175"/>
    </location>
</feature>
<evidence type="ECO:0000313" key="6">
    <source>
        <dbReference type="Proteomes" id="UP000029665"/>
    </source>
</evidence>
<dbReference type="PANTHER" id="PTHR46720:SF3">
    <property type="entry name" value="FAD-BINDING DOMAIN-CONTAINING PROTEIN-RELATED"/>
    <property type="match status" value="1"/>
</dbReference>
<dbReference type="GO" id="GO:0071949">
    <property type="term" value="F:FAD binding"/>
    <property type="evidence" value="ECO:0007669"/>
    <property type="project" value="InterPro"/>
</dbReference>
<protein>
    <recommendedName>
        <fullName evidence="4">FAD-binding domain-containing protein</fullName>
    </recommendedName>
</protein>
<dbReference type="InterPro" id="IPR051104">
    <property type="entry name" value="FAD_monoxygenase"/>
</dbReference>
<dbReference type="Pfam" id="PF01494">
    <property type="entry name" value="FAD_binding_3"/>
    <property type="match status" value="2"/>
</dbReference>
<organism evidence="5 6">
    <name type="scientific">Pycnoporus cinnabarinus</name>
    <name type="common">Cinnabar-red polypore</name>
    <name type="synonym">Trametes cinnabarina</name>
    <dbReference type="NCBI Taxonomy" id="5643"/>
    <lineage>
        <taxon>Eukaryota</taxon>
        <taxon>Fungi</taxon>
        <taxon>Dikarya</taxon>
        <taxon>Basidiomycota</taxon>
        <taxon>Agaricomycotina</taxon>
        <taxon>Agaricomycetes</taxon>
        <taxon>Polyporales</taxon>
        <taxon>Polyporaceae</taxon>
        <taxon>Trametes</taxon>
    </lineage>
</organism>
<name>A0A060SIE9_PYCCI</name>